<name>A0A077NJX3_XENBV</name>
<protein>
    <submittedName>
        <fullName evidence="1">Uncharacterized protein</fullName>
    </submittedName>
</protein>
<organism evidence="1">
    <name type="scientific">Xenorhabdus bovienii str. puntauvense</name>
    <dbReference type="NCBI Taxonomy" id="1398201"/>
    <lineage>
        <taxon>Bacteria</taxon>
        <taxon>Pseudomonadati</taxon>
        <taxon>Pseudomonadota</taxon>
        <taxon>Gammaproteobacteria</taxon>
        <taxon>Enterobacterales</taxon>
        <taxon>Morganellaceae</taxon>
        <taxon>Xenorhabdus</taxon>
    </lineage>
</organism>
<dbReference type="RefSeq" id="WP_038213450.1">
    <property type="nucleotide sequence ID" value="NZ_CAWLWN010000051.1"/>
</dbReference>
<dbReference type="EMBL" id="CBSW010000258">
    <property type="protein sequence ID" value="CDG98803.1"/>
    <property type="molecule type" value="Genomic_DNA"/>
</dbReference>
<gene>
    <name evidence="1" type="ORF">XBP1_530002</name>
</gene>
<evidence type="ECO:0000313" key="1">
    <source>
        <dbReference type="EMBL" id="CDG98803.1"/>
    </source>
</evidence>
<reference evidence="1" key="1">
    <citation type="submission" date="2013-07" db="EMBL/GenBank/DDBJ databases">
        <title>Sub-species coevolution in mutualistic symbiosis.</title>
        <authorList>
            <person name="Murfin K."/>
            <person name="Klassen J."/>
            <person name="Lee M."/>
            <person name="Forst S."/>
            <person name="Stock P."/>
            <person name="Goodrich-Blair H."/>
        </authorList>
    </citation>
    <scope>NUCLEOTIDE SEQUENCE [LARGE SCALE GENOMIC DNA]</scope>
    <source>
        <strain evidence="1">Puntauvense</strain>
    </source>
</reference>
<dbReference type="Proteomes" id="UP000028511">
    <property type="component" value="Unassembled WGS sequence"/>
</dbReference>
<sequence length="146" mass="16463">MEIKEKIAFSFSSIIPKNHEDIATPIIIRMVPNDIDFLDFEFNFGVTIGFVGLIKNLRYIYKVFVYKDGKSVFCSPNADAGFVFESESNIVENERISATTTDQVAIIAEPENGIYELKILLCKSGESEDIVLDEMSSFFEVIVISK</sequence>
<dbReference type="HOGENOM" id="CLU_1776756_0_0_6"/>
<proteinExistence type="predicted"/>
<comment type="caution">
    <text evidence="1">The sequence shown here is derived from an EMBL/GenBank/DDBJ whole genome shotgun (WGS) entry which is preliminary data.</text>
</comment>
<accession>A0A077NJX3</accession>
<dbReference type="AlphaFoldDB" id="A0A077NJX3"/>